<proteinExistence type="predicted"/>
<dbReference type="RefSeq" id="WP_013885585.1">
    <property type="nucleotide sequence ID" value="NC_015672.1"/>
</dbReference>
<dbReference type="KEGG" id="fsi:Flexsi_0386"/>
<protein>
    <submittedName>
        <fullName evidence="1">Uncharacterized protein</fullName>
    </submittedName>
</protein>
<dbReference type="STRING" id="717231.Flexsi_0386"/>
<organism evidence="1 2">
    <name type="scientific">Flexistipes sinusarabici (strain ATCC 49648 / DSM 4947 / MAS 10)</name>
    <dbReference type="NCBI Taxonomy" id="717231"/>
    <lineage>
        <taxon>Bacteria</taxon>
        <taxon>Pseudomonadati</taxon>
        <taxon>Deferribacterota</taxon>
        <taxon>Deferribacteres</taxon>
        <taxon>Deferribacterales</taxon>
        <taxon>Flexistipitaceae</taxon>
        <taxon>Flexistipes</taxon>
    </lineage>
</organism>
<reference evidence="2" key="2">
    <citation type="submission" date="2011-06" db="EMBL/GenBank/DDBJ databases">
        <title>The complete genome of Flexistipes sinusarabici DSM 4947.</title>
        <authorList>
            <person name="Lucas S."/>
            <person name="Han J."/>
            <person name="Lapidus A."/>
            <person name="Bruce D."/>
            <person name="Goodwin L."/>
            <person name="Pitluck S."/>
            <person name="Peters L."/>
            <person name="Kyrpides N."/>
            <person name="Mavromatis K."/>
            <person name="Ivanova N."/>
            <person name="Mikhailova N."/>
            <person name="Chertkov O."/>
            <person name="Detter J.C."/>
            <person name="Tapia R."/>
            <person name="Han C."/>
            <person name="Land M."/>
            <person name="Hauser L."/>
            <person name="Markowitz V."/>
            <person name="Cheng J.-F."/>
            <person name="Hugenholtz P."/>
            <person name="Woyke T."/>
            <person name="Wu D."/>
            <person name="Spring S."/>
            <person name="Schroeder M."/>
            <person name="Brambilla E."/>
            <person name="Klenk H.-P."/>
            <person name="Eisen J.A."/>
        </authorList>
    </citation>
    <scope>NUCLEOTIDE SEQUENCE [LARGE SCALE GENOMIC DNA]</scope>
    <source>
        <strain evidence="2">DSM 4947 / MAS 10</strain>
    </source>
</reference>
<reference evidence="1 2" key="1">
    <citation type="journal article" date="2011" name="Stand. Genomic Sci.">
        <title>Genome sequence of the moderately thermophilic halophile Flexistipes sinusarabici strain (MAS10).</title>
        <authorList>
            <person name="Lapidus A."/>
            <person name="Chertkov O."/>
            <person name="Nolan M."/>
            <person name="Lucas S."/>
            <person name="Hammon N."/>
            <person name="Deshpande S."/>
            <person name="Cheng J.F."/>
            <person name="Tapia R."/>
            <person name="Han C."/>
            <person name="Goodwin L."/>
            <person name="Pitluck S."/>
            <person name="Liolios K."/>
            <person name="Pagani I."/>
            <person name="Ivanova N."/>
            <person name="Huntemann M."/>
            <person name="Mavromatis K."/>
            <person name="Mikhailova N."/>
            <person name="Pati A."/>
            <person name="Chen A."/>
            <person name="Palaniappan K."/>
            <person name="Land M."/>
            <person name="Hauser L."/>
            <person name="Brambilla E.M."/>
            <person name="Rohde M."/>
            <person name="Abt B."/>
            <person name="Spring S."/>
            <person name="Goker M."/>
            <person name="Bristow J."/>
            <person name="Eisen J.A."/>
            <person name="Markowitz V."/>
            <person name="Hugenholtz P."/>
            <person name="Kyrpides N.C."/>
            <person name="Klenk H.P."/>
            <person name="Woyke T."/>
        </authorList>
    </citation>
    <scope>NUCLEOTIDE SEQUENCE [LARGE SCALE GENOMIC DNA]</scope>
    <source>
        <strain evidence="2">DSM 4947 / MAS 10</strain>
    </source>
</reference>
<dbReference type="AlphaFoldDB" id="F8E8V0"/>
<gene>
    <name evidence="1" type="ordered locus">Flexsi_0386</name>
</gene>
<evidence type="ECO:0000313" key="2">
    <source>
        <dbReference type="Proteomes" id="UP000006621"/>
    </source>
</evidence>
<dbReference type="EMBL" id="CP002858">
    <property type="protein sequence ID" value="AEI14074.1"/>
    <property type="molecule type" value="Genomic_DNA"/>
</dbReference>
<sequence length="51" mass="5947">MLDISKIKIEIITKQNTPININNPVLRYVQDKERKSDRLLAKVYYDGVEIG</sequence>
<accession>F8E8V0</accession>
<dbReference type="HOGENOM" id="CLU_3099079_0_0_0"/>
<name>F8E8V0_FLESM</name>
<dbReference type="Proteomes" id="UP000006621">
    <property type="component" value="Chromosome"/>
</dbReference>
<evidence type="ECO:0000313" key="1">
    <source>
        <dbReference type="EMBL" id="AEI14074.1"/>
    </source>
</evidence>
<keyword evidence="2" id="KW-1185">Reference proteome</keyword>